<dbReference type="Proteomes" id="UP001153069">
    <property type="component" value="Unassembled WGS sequence"/>
</dbReference>
<dbReference type="Gene3D" id="3.40.630.30">
    <property type="match status" value="1"/>
</dbReference>
<dbReference type="InterPro" id="IPR000182">
    <property type="entry name" value="GNAT_dom"/>
</dbReference>
<dbReference type="AlphaFoldDB" id="A0A9N8HTW4"/>
<dbReference type="GO" id="GO:0016747">
    <property type="term" value="F:acyltransferase activity, transferring groups other than amino-acyl groups"/>
    <property type="evidence" value="ECO:0007669"/>
    <property type="project" value="InterPro"/>
</dbReference>
<accession>A0A9N8HTW4</accession>
<protein>
    <submittedName>
        <fullName evidence="2">Acetyltransferase</fullName>
    </submittedName>
</protein>
<gene>
    <name evidence="2" type="ORF">SEMRO_1559_G282480.1</name>
</gene>
<dbReference type="Pfam" id="PF00583">
    <property type="entry name" value="Acetyltransf_1"/>
    <property type="match status" value="1"/>
</dbReference>
<sequence>MKQVHSLLSDPKGDVAAIRELFKETFGASEGPNEGQLIGTLAENMIQQTPENDLHVFVTKLHEDDSGNSTGGALAGCIIFSRMTFSSQPETGAMLLGPVGVLPAHQKQGIGKGLIQFGLKNLQEDTSNKGKLDLAMVYGDPKYYSKVANFIPVNCETIPAPFKLSQPQGWQALSLTGQEDEIKAIQGTSSCVEAMSKPELW</sequence>
<keyword evidence="3" id="KW-1185">Reference proteome</keyword>
<dbReference type="CDD" id="cd04301">
    <property type="entry name" value="NAT_SF"/>
    <property type="match status" value="1"/>
</dbReference>
<dbReference type="OrthoDB" id="202470at2759"/>
<dbReference type="InterPro" id="IPR016181">
    <property type="entry name" value="Acyl_CoA_acyltransferase"/>
</dbReference>
<proteinExistence type="predicted"/>
<evidence type="ECO:0000313" key="3">
    <source>
        <dbReference type="Proteomes" id="UP001153069"/>
    </source>
</evidence>
<reference evidence="2" key="1">
    <citation type="submission" date="2020-06" db="EMBL/GenBank/DDBJ databases">
        <authorList>
            <consortium name="Plant Systems Biology data submission"/>
        </authorList>
    </citation>
    <scope>NUCLEOTIDE SEQUENCE</scope>
    <source>
        <strain evidence="2">D6</strain>
    </source>
</reference>
<evidence type="ECO:0000259" key="1">
    <source>
        <dbReference type="Pfam" id="PF00583"/>
    </source>
</evidence>
<evidence type="ECO:0000313" key="2">
    <source>
        <dbReference type="EMBL" id="CAB9524620.1"/>
    </source>
</evidence>
<comment type="caution">
    <text evidence="2">The sequence shown here is derived from an EMBL/GenBank/DDBJ whole genome shotgun (WGS) entry which is preliminary data.</text>
</comment>
<dbReference type="EMBL" id="CAICTM010001557">
    <property type="protein sequence ID" value="CAB9524620.1"/>
    <property type="molecule type" value="Genomic_DNA"/>
</dbReference>
<name>A0A9N8HTW4_9STRA</name>
<organism evidence="2 3">
    <name type="scientific">Seminavis robusta</name>
    <dbReference type="NCBI Taxonomy" id="568900"/>
    <lineage>
        <taxon>Eukaryota</taxon>
        <taxon>Sar</taxon>
        <taxon>Stramenopiles</taxon>
        <taxon>Ochrophyta</taxon>
        <taxon>Bacillariophyta</taxon>
        <taxon>Bacillariophyceae</taxon>
        <taxon>Bacillariophycidae</taxon>
        <taxon>Naviculales</taxon>
        <taxon>Naviculaceae</taxon>
        <taxon>Seminavis</taxon>
    </lineage>
</organism>
<dbReference type="SUPFAM" id="SSF55729">
    <property type="entry name" value="Acyl-CoA N-acyltransferases (Nat)"/>
    <property type="match status" value="1"/>
</dbReference>
<feature type="domain" description="N-acetyltransferase" evidence="1">
    <location>
        <begin position="18"/>
        <end position="124"/>
    </location>
</feature>